<name>A0A7R9ANS4_TIMSH</name>
<evidence type="ECO:0000313" key="2">
    <source>
        <dbReference type="EMBL" id="CAD7257811.1"/>
    </source>
</evidence>
<accession>A0A7R9ANS4</accession>
<organism evidence="2">
    <name type="scientific">Timema shepardi</name>
    <name type="common">Walking stick</name>
    <dbReference type="NCBI Taxonomy" id="629360"/>
    <lineage>
        <taxon>Eukaryota</taxon>
        <taxon>Metazoa</taxon>
        <taxon>Ecdysozoa</taxon>
        <taxon>Arthropoda</taxon>
        <taxon>Hexapoda</taxon>
        <taxon>Insecta</taxon>
        <taxon>Pterygota</taxon>
        <taxon>Neoptera</taxon>
        <taxon>Polyneoptera</taxon>
        <taxon>Phasmatodea</taxon>
        <taxon>Timematodea</taxon>
        <taxon>Timematoidea</taxon>
        <taxon>Timematidae</taxon>
        <taxon>Timema</taxon>
    </lineage>
</organism>
<reference evidence="2" key="1">
    <citation type="submission" date="2020-11" db="EMBL/GenBank/DDBJ databases">
        <authorList>
            <person name="Tran Van P."/>
        </authorList>
    </citation>
    <scope>NUCLEOTIDE SEQUENCE</scope>
</reference>
<feature type="chain" id="PRO_5031393952" evidence="1">
    <location>
        <begin position="19"/>
        <end position="114"/>
    </location>
</feature>
<protein>
    <submittedName>
        <fullName evidence="2">Uncharacterized protein</fullName>
    </submittedName>
</protein>
<evidence type="ECO:0000256" key="1">
    <source>
        <dbReference type="SAM" id="SignalP"/>
    </source>
</evidence>
<dbReference type="EMBL" id="OC000599">
    <property type="protein sequence ID" value="CAD7257811.1"/>
    <property type="molecule type" value="Genomic_DNA"/>
</dbReference>
<dbReference type="AlphaFoldDB" id="A0A7R9ANS4"/>
<keyword evidence="1" id="KW-0732">Signal</keyword>
<proteinExistence type="predicted"/>
<gene>
    <name evidence="2" type="ORF">TSIB3V08_LOCUS2068</name>
</gene>
<sequence>MWPAKWLANALVVLSSTAEDGEIEETLNKSNNLDLSHFNVHFEGQSARSDLRRENPSSFTLIAPLNSGNATYAAVNRLTTVRLIRTGGNADKCVSLVLYGFLTMERFSIRIPTI</sequence>
<feature type="signal peptide" evidence="1">
    <location>
        <begin position="1"/>
        <end position="18"/>
    </location>
</feature>